<gene>
    <name evidence="1" type="ORF">FTUN_6071</name>
</gene>
<evidence type="ECO:0000313" key="1">
    <source>
        <dbReference type="EMBL" id="QJW98481.1"/>
    </source>
</evidence>
<dbReference type="AlphaFoldDB" id="A0A6M5YZ10"/>
<dbReference type="Proteomes" id="UP000503447">
    <property type="component" value="Chromosome"/>
</dbReference>
<dbReference type="KEGG" id="ftj:FTUN_6071"/>
<proteinExistence type="predicted"/>
<reference evidence="2" key="1">
    <citation type="submission" date="2020-05" db="EMBL/GenBank/DDBJ databases">
        <title>Frigoriglobus tundricola gen. nov., sp. nov., a psychrotolerant cellulolytic planctomycete of the family Gemmataceae with two divergent copies of 16S rRNA gene.</title>
        <authorList>
            <person name="Kulichevskaya I.S."/>
            <person name="Ivanova A.A."/>
            <person name="Naumoff D.G."/>
            <person name="Beletsky A.V."/>
            <person name="Rijpstra W.I.C."/>
            <person name="Sinninghe Damste J.S."/>
            <person name="Mardanov A.V."/>
            <person name="Ravin N.V."/>
            <person name="Dedysh S.N."/>
        </authorList>
    </citation>
    <scope>NUCLEOTIDE SEQUENCE [LARGE SCALE GENOMIC DNA]</scope>
    <source>
        <strain evidence="2">PL17</strain>
    </source>
</reference>
<name>A0A6M5YZ10_9BACT</name>
<organism evidence="1 2">
    <name type="scientific">Frigoriglobus tundricola</name>
    <dbReference type="NCBI Taxonomy" id="2774151"/>
    <lineage>
        <taxon>Bacteria</taxon>
        <taxon>Pseudomonadati</taxon>
        <taxon>Planctomycetota</taxon>
        <taxon>Planctomycetia</taxon>
        <taxon>Gemmatales</taxon>
        <taxon>Gemmataceae</taxon>
        <taxon>Frigoriglobus</taxon>
    </lineage>
</organism>
<dbReference type="EMBL" id="CP053452">
    <property type="protein sequence ID" value="QJW98481.1"/>
    <property type="molecule type" value="Genomic_DNA"/>
</dbReference>
<protein>
    <submittedName>
        <fullName evidence="1">Uncharacterized protein</fullName>
    </submittedName>
</protein>
<evidence type="ECO:0000313" key="2">
    <source>
        <dbReference type="Proteomes" id="UP000503447"/>
    </source>
</evidence>
<accession>A0A6M5YZ10</accession>
<keyword evidence="2" id="KW-1185">Reference proteome</keyword>
<sequence length="39" mass="4286">MGKVYCLPLSTVCLHEGSRPIAVARARSPTAYTTGERRH</sequence>